<dbReference type="Gene3D" id="1.10.150.20">
    <property type="entry name" value="5' to 3' exonuclease, C-terminal subdomain"/>
    <property type="match status" value="1"/>
</dbReference>
<dbReference type="AlphaFoldDB" id="A0A6B1IIL3"/>
<feature type="compositionally biased region" description="Acidic residues" evidence="1">
    <location>
        <begin position="129"/>
        <end position="144"/>
    </location>
</feature>
<evidence type="ECO:0000313" key="3">
    <source>
        <dbReference type="Proteomes" id="UP000460194"/>
    </source>
</evidence>
<dbReference type="SUPFAM" id="SSF47794">
    <property type="entry name" value="Rad51 N-terminal domain-like"/>
    <property type="match status" value="1"/>
</dbReference>
<dbReference type="GO" id="GO:0000166">
    <property type="term" value="F:nucleotide binding"/>
    <property type="evidence" value="ECO:0007669"/>
    <property type="project" value="InterPro"/>
</dbReference>
<reference evidence="2 3" key="1">
    <citation type="submission" date="2019-11" db="EMBL/GenBank/DDBJ databases">
        <title>Genome sequences of 17 halophilic strains isolated from different environments.</title>
        <authorList>
            <person name="Furrow R.E."/>
        </authorList>
    </citation>
    <scope>NUCLEOTIDE SEQUENCE [LARGE SCALE GENOMIC DNA]</scope>
    <source>
        <strain evidence="2 3">22517_05_Cabo</strain>
    </source>
</reference>
<dbReference type="RefSeq" id="WP_159368627.1">
    <property type="nucleotide sequence ID" value="NZ_WMEO01000003.1"/>
</dbReference>
<evidence type="ECO:0000256" key="1">
    <source>
        <dbReference type="SAM" id="MobiDB-lite"/>
    </source>
</evidence>
<dbReference type="Proteomes" id="UP000460194">
    <property type="component" value="Unassembled WGS sequence"/>
</dbReference>
<feature type="region of interest" description="Disordered" evidence="1">
    <location>
        <begin position="120"/>
        <end position="171"/>
    </location>
</feature>
<sequence length="171" mass="17867">MTHADQLRDLADVVEAVEAGPAALLESDLRHDDQGDAVAELTVEVPLPLDGIGQDAPTDQQADVVDEGGADSIAVTELTEVATGLGESITARLEDAGYETIADIESATPDELEAVPQLGPTTVEQVLDATDEFSEEAPPTEDPEPPGWTPDSNTDGVIVPTRRGQKKGETA</sequence>
<name>A0A6B1IIL3_9EURY</name>
<protein>
    <recommendedName>
        <fullName evidence="4">Helix-hairpin-helix domain-containing protein</fullName>
    </recommendedName>
</protein>
<proteinExistence type="predicted"/>
<organism evidence="2 3">
    <name type="scientific">Halorubrum distributum</name>
    <dbReference type="NCBI Taxonomy" id="29283"/>
    <lineage>
        <taxon>Archaea</taxon>
        <taxon>Methanobacteriati</taxon>
        <taxon>Methanobacteriota</taxon>
        <taxon>Stenosarchaea group</taxon>
        <taxon>Halobacteria</taxon>
        <taxon>Halobacteriales</taxon>
        <taxon>Haloferacaceae</taxon>
        <taxon>Halorubrum</taxon>
        <taxon>Halorubrum distributum group</taxon>
    </lineage>
</organism>
<dbReference type="InterPro" id="IPR010995">
    <property type="entry name" value="DNA_repair_Rad51/TF_NusA_a-hlx"/>
</dbReference>
<gene>
    <name evidence="2" type="ORF">GLW36_03120</name>
</gene>
<comment type="caution">
    <text evidence="2">The sequence shown here is derived from an EMBL/GenBank/DDBJ whole genome shotgun (WGS) entry which is preliminary data.</text>
</comment>
<dbReference type="EMBL" id="WMEO01000003">
    <property type="protein sequence ID" value="MYL15640.1"/>
    <property type="molecule type" value="Genomic_DNA"/>
</dbReference>
<dbReference type="Pfam" id="PF14520">
    <property type="entry name" value="HHH_5"/>
    <property type="match status" value="1"/>
</dbReference>
<evidence type="ECO:0008006" key="4">
    <source>
        <dbReference type="Google" id="ProtNLM"/>
    </source>
</evidence>
<accession>A0A6B1IIL3</accession>
<evidence type="ECO:0000313" key="2">
    <source>
        <dbReference type="EMBL" id="MYL15640.1"/>
    </source>
</evidence>